<sequence length="103" mass="12229">MSRKEVLYTPYSGAVLLENPLLNKGLAFIKEERDNFNLHGLLPHNVETIEEQTERAWVQFCHFKSDISRHVYLRNIQDTNETLFYNLLRSHLKETLPIIYTPR</sequence>
<dbReference type="PANTHER" id="PTHR23406:SF34">
    <property type="entry name" value="NAD-DEPENDENT MALIC ENZYME, MITOCHONDRIAL"/>
    <property type="match status" value="1"/>
</dbReference>
<dbReference type="Proteomes" id="UP000255106">
    <property type="component" value="Unassembled WGS sequence"/>
</dbReference>
<evidence type="ECO:0000313" key="1">
    <source>
        <dbReference type="EMBL" id="STQ11710.1"/>
    </source>
</evidence>
<dbReference type="Gene3D" id="1.20.1370.30">
    <property type="match status" value="1"/>
</dbReference>
<dbReference type="SUPFAM" id="SSF53223">
    <property type="entry name" value="Aminoacid dehydrogenase-like, N-terminal domain"/>
    <property type="match status" value="1"/>
</dbReference>
<keyword evidence="1" id="KW-0560">Oxidoreductase</keyword>
<organism evidence="1 2">
    <name type="scientific">Enterobacter cloacae</name>
    <dbReference type="NCBI Taxonomy" id="550"/>
    <lineage>
        <taxon>Bacteria</taxon>
        <taxon>Pseudomonadati</taxon>
        <taxon>Pseudomonadota</taxon>
        <taxon>Gammaproteobacteria</taxon>
        <taxon>Enterobacterales</taxon>
        <taxon>Enterobacteriaceae</taxon>
        <taxon>Enterobacter</taxon>
        <taxon>Enterobacter cloacae complex</taxon>
    </lineage>
</organism>
<dbReference type="AlphaFoldDB" id="A0A377M2D4"/>
<evidence type="ECO:0000313" key="2">
    <source>
        <dbReference type="Proteomes" id="UP000255106"/>
    </source>
</evidence>
<dbReference type="GO" id="GO:0004470">
    <property type="term" value="F:malic enzyme activity"/>
    <property type="evidence" value="ECO:0007669"/>
    <property type="project" value="TreeGrafter"/>
</dbReference>
<name>A0A377M2D4_ENTCL</name>
<protein>
    <submittedName>
        <fullName evidence="1">Malic protein NAD-binding protein</fullName>
        <ecNumber evidence="1">1.1.1.38</ecNumber>
    </submittedName>
</protein>
<proteinExistence type="predicted"/>
<dbReference type="EC" id="1.1.1.38" evidence="1"/>
<dbReference type="PANTHER" id="PTHR23406">
    <property type="entry name" value="MALIC ENZYME-RELATED"/>
    <property type="match status" value="1"/>
</dbReference>
<dbReference type="EMBL" id="UGJB01000004">
    <property type="protein sequence ID" value="STQ11710.1"/>
    <property type="molecule type" value="Genomic_DNA"/>
</dbReference>
<reference evidence="1 2" key="1">
    <citation type="submission" date="2018-06" db="EMBL/GenBank/DDBJ databases">
        <authorList>
            <consortium name="Pathogen Informatics"/>
            <person name="Doyle S."/>
        </authorList>
    </citation>
    <scope>NUCLEOTIDE SEQUENCE [LARGE SCALE GENOMIC DNA]</scope>
    <source>
        <strain evidence="1 2">NCTC10005</strain>
    </source>
</reference>
<dbReference type="GO" id="GO:0005829">
    <property type="term" value="C:cytosol"/>
    <property type="evidence" value="ECO:0007669"/>
    <property type="project" value="TreeGrafter"/>
</dbReference>
<dbReference type="InterPro" id="IPR046346">
    <property type="entry name" value="Aminoacid_DH-like_N_sf"/>
</dbReference>
<gene>
    <name evidence="1" type="primary">maeA_2</name>
    <name evidence="1" type="ORF">NCTC10005_04490</name>
</gene>
<dbReference type="GO" id="GO:0006108">
    <property type="term" value="P:malate metabolic process"/>
    <property type="evidence" value="ECO:0007669"/>
    <property type="project" value="TreeGrafter"/>
</dbReference>
<accession>A0A377M2D4</accession>